<proteinExistence type="predicted"/>
<evidence type="ECO:0000256" key="3">
    <source>
        <dbReference type="SAM" id="SignalP"/>
    </source>
</evidence>
<dbReference type="PANTHER" id="PTHR47566">
    <property type="match status" value="1"/>
</dbReference>
<feature type="chain" id="PRO_5004629686" evidence="3">
    <location>
        <begin position="34"/>
        <end position="208"/>
    </location>
</feature>
<dbReference type="AlphaFoldDB" id="U2KXX6"/>
<evidence type="ECO:0000313" key="4">
    <source>
        <dbReference type="EMBL" id="ERJ97132.1"/>
    </source>
</evidence>
<keyword evidence="2" id="KW-0677">Repeat</keyword>
<comment type="caution">
    <text evidence="4">The sequence shown here is derived from an EMBL/GenBank/DDBJ whole genome shotgun (WGS) entry which is preliminary data.</text>
</comment>
<dbReference type="STRING" id="411473.RUMCAL_00494"/>
<dbReference type="Gene3D" id="3.80.10.10">
    <property type="entry name" value="Ribonuclease Inhibitor"/>
    <property type="match status" value="1"/>
</dbReference>
<evidence type="ECO:0000256" key="1">
    <source>
        <dbReference type="ARBA" id="ARBA00022614"/>
    </source>
</evidence>
<keyword evidence="1" id="KW-0433">Leucine-rich repeat</keyword>
<gene>
    <name evidence="4" type="ORF">RUMCAL_00494</name>
</gene>
<keyword evidence="5" id="KW-1185">Reference proteome</keyword>
<dbReference type="PANTHER" id="PTHR47566:SF1">
    <property type="entry name" value="PROTEIN NUD1"/>
    <property type="match status" value="1"/>
</dbReference>
<evidence type="ECO:0000313" key="5">
    <source>
        <dbReference type="Proteomes" id="UP000016662"/>
    </source>
</evidence>
<feature type="signal peptide" evidence="3">
    <location>
        <begin position="1"/>
        <end position="33"/>
    </location>
</feature>
<dbReference type="Pfam" id="PF23952">
    <property type="entry name" value="LRR_EndoS"/>
    <property type="match status" value="1"/>
</dbReference>
<dbReference type="InterPro" id="IPR032675">
    <property type="entry name" value="LRR_dom_sf"/>
</dbReference>
<dbReference type="Proteomes" id="UP000016662">
    <property type="component" value="Unassembled WGS sequence"/>
</dbReference>
<keyword evidence="3" id="KW-0732">Signal</keyword>
<accession>U2KXX6</accession>
<organism evidence="4 5">
    <name type="scientific">Ruminococcus callidus ATCC 27760</name>
    <dbReference type="NCBI Taxonomy" id="411473"/>
    <lineage>
        <taxon>Bacteria</taxon>
        <taxon>Bacillati</taxon>
        <taxon>Bacillota</taxon>
        <taxon>Clostridia</taxon>
        <taxon>Eubacteriales</taxon>
        <taxon>Oscillospiraceae</taxon>
        <taxon>Ruminococcus</taxon>
    </lineage>
</organism>
<dbReference type="eggNOG" id="COG4886">
    <property type="taxonomic scope" value="Bacteria"/>
</dbReference>
<sequence>MFVQNPNTNRYRCLSFLLAGMMAVTSLPLPAFAADAAAGEEIAISAERFPDEQFRNYISEQLDSDGDNMLSATECSEVVDLNVSQQGIADLTGIDVFSKLQQLDCSGNTLSALDISGAAQLLQLNCSANPDLSALKLPEKNGAFSFLVMLDCSDCALTELSLDSYALLGTLDCSGNQLAALDISANSNLRTVDCSGNQLTTLDVSANS</sequence>
<dbReference type="InterPro" id="IPR052574">
    <property type="entry name" value="CDIRP"/>
</dbReference>
<dbReference type="SUPFAM" id="SSF52058">
    <property type="entry name" value="L domain-like"/>
    <property type="match status" value="1"/>
</dbReference>
<reference evidence="4 5" key="1">
    <citation type="submission" date="2013-07" db="EMBL/GenBank/DDBJ databases">
        <authorList>
            <person name="Weinstock G."/>
            <person name="Sodergren E."/>
            <person name="Wylie T."/>
            <person name="Fulton L."/>
            <person name="Fulton R."/>
            <person name="Fronick C."/>
            <person name="O'Laughlin M."/>
            <person name="Godfrey J."/>
            <person name="Miner T."/>
            <person name="Herter B."/>
            <person name="Appelbaum E."/>
            <person name="Cordes M."/>
            <person name="Lek S."/>
            <person name="Wollam A."/>
            <person name="Pepin K.H."/>
            <person name="Palsikar V.B."/>
            <person name="Mitreva M."/>
            <person name="Wilson R.K."/>
        </authorList>
    </citation>
    <scope>NUCLEOTIDE SEQUENCE [LARGE SCALE GENOMIC DNA]</scope>
    <source>
        <strain evidence="4 5">ATCC 27760</strain>
    </source>
</reference>
<dbReference type="EMBL" id="AWVF01000046">
    <property type="protein sequence ID" value="ERJ97132.1"/>
    <property type="molecule type" value="Genomic_DNA"/>
</dbReference>
<dbReference type="GO" id="GO:0035591">
    <property type="term" value="F:signaling adaptor activity"/>
    <property type="evidence" value="ECO:0007669"/>
    <property type="project" value="TreeGrafter"/>
</dbReference>
<name>U2KXX6_9FIRM</name>
<protein>
    <submittedName>
        <fullName evidence="4">Leucine Rich repeat-containing domain protein</fullName>
    </submittedName>
</protein>
<dbReference type="HOGENOM" id="CLU_1352269_0_0_9"/>
<feature type="non-terminal residue" evidence="4">
    <location>
        <position position="208"/>
    </location>
</feature>
<evidence type="ECO:0000256" key="2">
    <source>
        <dbReference type="ARBA" id="ARBA00022737"/>
    </source>
</evidence>